<dbReference type="Pfam" id="PF13360">
    <property type="entry name" value="PQQ_2"/>
    <property type="match status" value="2"/>
</dbReference>
<dbReference type="InParanoid" id="S0EXS5"/>
<proteinExistence type="predicted"/>
<gene>
    <name evidence="3" type="ORF">CCALI_02704</name>
</gene>
<evidence type="ECO:0000259" key="2">
    <source>
        <dbReference type="Pfam" id="PF13360"/>
    </source>
</evidence>
<dbReference type="STRING" id="454171.CP488_01386"/>
<accession>S0EXS5</accession>
<dbReference type="PANTHER" id="PTHR34512">
    <property type="entry name" value="CELL SURFACE PROTEIN"/>
    <property type="match status" value="1"/>
</dbReference>
<protein>
    <submittedName>
        <fullName evidence="3">YWTD domain./PQQ-like domain</fullName>
    </submittedName>
</protein>
<name>S0EXS5_CHTCT</name>
<dbReference type="PATRIC" id="fig|1303518.3.peg.2805"/>
<reference evidence="4" key="1">
    <citation type="submission" date="2013-03" db="EMBL/GenBank/DDBJ databases">
        <title>Genome sequence of Chthonomonas calidirosea, the first sequenced genome from the Armatimonadetes phylum (formally candidate division OP10).</title>
        <authorList>
            <person name="Lee K.C.Y."/>
            <person name="Morgan X.C."/>
            <person name="Dunfield P.F."/>
            <person name="Tamas I."/>
            <person name="Houghton K.M."/>
            <person name="Vyssotski M."/>
            <person name="Ryan J.L.J."/>
            <person name="Lagutin K."/>
            <person name="McDonald I.R."/>
            <person name="Stott M.B."/>
        </authorList>
    </citation>
    <scope>NUCLEOTIDE SEQUENCE [LARGE SCALE GENOMIC DNA]</scope>
    <source>
        <strain evidence="4">DSM 23976 / ICMP 18418 / T49</strain>
    </source>
</reference>
<dbReference type="Gene3D" id="2.130.10.10">
    <property type="entry name" value="YVTN repeat-like/Quinoprotein amine dehydrogenase"/>
    <property type="match status" value="2"/>
</dbReference>
<dbReference type="RefSeq" id="WP_016484002.1">
    <property type="nucleotide sequence ID" value="NC_021487.1"/>
</dbReference>
<feature type="compositionally biased region" description="Gly residues" evidence="1">
    <location>
        <begin position="530"/>
        <end position="551"/>
    </location>
</feature>
<evidence type="ECO:0000256" key="1">
    <source>
        <dbReference type="SAM" id="MobiDB-lite"/>
    </source>
</evidence>
<dbReference type="InterPro" id="IPR011047">
    <property type="entry name" value="Quinoprotein_ADH-like_sf"/>
</dbReference>
<dbReference type="InterPro" id="IPR018391">
    <property type="entry name" value="PQQ_b-propeller_rpt"/>
</dbReference>
<feature type="domain" description="Pyrrolo-quinoline quinone repeat" evidence="2">
    <location>
        <begin position="250"/>
        <end position="348"/>
    </location>
</feature>
<dbReference type="KEGG" id="ccz:CCALI_02704"/>
<evidence type="ECO:0000313" key="3">
    <source>
        <dbReference type="EMBL" id="CCW36493.1"/>
    </source>
</evidence>
<feature type="region of interest" description="Disordered" evidence="1">
    <location>
        <begin position="523"/>
        <end position="551"/>
    </location>
</feature>
<dbReference type="AlphaFoldDB" id="S0EXS5"/>
<dbReference type="HOGENOM" id="CLU_494096_0_0_0"/>
<dbReference type="InterPro" id="IPR015943">
    <property type="entry name" value="WD40/YVTN_repeat-like_dom_sf"/>
</dbReference>
<feature type="domain" description="Pyrrolo-quinoline quinone repeat" evidence="2">
    <location>
        <begin position="62"/>
        <end position="175"/>
    </location>
</feature>
<dbReference type="Proteomes" id="UP000014227">
    <property type="component" value="Chromosome I"/>
</dbReference>
<organism evidence="3 4">
    <name type="scientific">Chthonomonas calidirosea (strain DSM 23976 / ICMP 18418 / T49)</name>
    <dbReference type="NCBI Taxonomy" id="1303518"/>
    <lineage>
        <taxon>Bacteria</taxon>
        <taxon>Bacillati</taxon>
        <taxon>Armatimonadota</taxon>
        <taxon>Chthonomonadia</taxon>
        <taxon>Chthonomonadales</taxon>
        <taxon>Chthonomonadaceae</taxon>
        <taxon>Chthonomonas</taxon>
    </lineage>
</organism>
<dbReference type="EMBL" id="HF951689">
    <property type="protein sequence ID" value="CCW36493.1"/>
    <property type="molecule type" value="Genomic_DNA"/>
</dbReference>
<dbReference type="eggNOG" id="COG1520">
    <property type="taxonomic scope" value="Bacteria"/>
</dbReference>
<dbReference type="SMART" id="SM00564">
    <property type="entry name" value="PQQ"/>
    <property type="match status" value="5"/>
</dbReference>
<dbReference type="SUPFAM" id="SSF50998">
    <property type="entry name" value="Quinoprotein alcohol dehydrogenase-like"/>
    <property type="match status" value="1"/>
</dbReference>
<sequence>MLPTWLGGLKKSFSIELVLLVGALLALSGSHLQVAAEENLTGNTLKAPLAVDWKFTGQAYPNNPTGPVVADGTIYYASGTRLYALDEHIGAQKWVYPEGSYLPNPIMATPTISGDTLFVPEGDGLYALDADTGRQKYPAYKVRGGVISHPAVWGDNVYFISGSERLYGIKASNGHPINPLLGGGIPLPGALEGDVTTYNGMLYFCTSNGEIHAVDAQSGAQKWHASVLGVTVFSTPAVSQNYIYVAGQSAITCLRTDNGLVVWSLPARNDFTAPAAVDPDGNVYVCTANLKVYALTSQRKPLWKTVPEVDFPINAAPIISGNLLIVCSAEAGVYAYDRNTGELVWDYSIQPSSLDPNRLPEENHVLATPAVDNGHLFVVSDDGSVTCFSNSAIDLIPPIITPLAPERGEYCKGEPPFIVRAHIFDFGSGLKPSSVTLTIDDRPINQVTKEDLINGKDGFTFDKDKGILEYDIQPKTTGVSNSFSDGHHTITITAQDWKGNQKTETWLFTTGDAYPIERALRTQNTQGTNTAGGRGGRPGLGSGGGGNGGGD</sequence>
<dbReference type="InterPro" id="IPR002372">
    <property type="entry name" value="PQQ_rpt_dom"/>
</dbReference>
<evidence type="ECO:0000313" key="4">
    <source>
        <dbReference type="Proteomes" id="UP000014227"/>
    </source>
</evidence>
<dbReference type="PANTHER" id="PTHR34512:SF30">
    <property type="entry name" value="OUTER MEMBRANE PROTEIN ASSEMBLY FACTOR BAMB"/>
    <property type="match status" value="1"/>
</dbReference>
<keyword evidence="4" id="KW-1185">Reference proteome</keyword>